<evidence type="ECO:0000259" key="8">
    <source>
        <dbReference type="PROSITE" id="PS50102"/>
    </source>
</evidence>
<comment type="caution">
    <text evidence="9">The sequence shown here is derived from an EMBL/GenBank/DDBJ whole genome shotgun (WGS) entry which is preliminary data.</text>
</comment>
<dbReference type="PANTHER" id="PTHR48025:SF1">
    <property type="entry name" value="RRM DOMAIN-CONTAINING PROTEIN"/>
    <property type="match status" value="1"/>
</dbReference>
<comment type="subcellular location">
    <subcellularLocation>
        <location evidence="1">Nucleus</location>
    </subcellularLocation>
</comment>
<dbReference type="InterPro" id="IPR002343">
    <property type="entry name" value="Hud_Sxl_RNA"/>
</dbReference>
<evidence type="ECO:0000256" key="2">
    <source>
        <dbReference type="ARBA" id="ARBA00006266"/>
    </source>
</evidence>
<feature type="domain" description="RRM" evidence="8">
    <location>
        <begin position="24"/>
        <end position="102"/>
    </location>
</feature>
<evidence type="ECO:0000256" key="4">
    <source>
        <dbReference type="ARBA" id="ARBA00022884"/>
    </source>
</evidence>
<dbReference type="GO" id="GO:0003729">
    <property type="term" value="F:mRNA binding"/>
    <property type="evidence" value="ECO:0007669"/>
    <property type="project" value="TreeGrafter"/>
</dbReference>
<dbReference type="AlphaFoldDB" id="A0AA35SJU0"/>
<evidence type="ECO:0000313" key="9">
    <source>
        <dbReference type="EMBL" id="CAI8030483.1"/>
    </source>
</evidence>
<dbReference type="PROSITE" id="PS50102">
    <property type="entry name" value="RRM"/>
    <property type="match status" value="3"/>
</dbReference>
<evidence type="ECO:0000256" key="5">
    <source>
        <dbReference type="ARBA" id="ARBA00023242"/>
    </source>
</evidence>
<sequence length="366" mass="38817">MSAVPVLGSVGNPGPQNPESKAKTNLIVNYLPHSMSEEDVKNLFSTVGRVQSCKLIKDKLSQTSLGYAFVNYFTVEEAEKAIQNLNGLSLENKTVKVSYARPSSASIKNANLYVAHLPANYSTHELDALFRPYGVIITSRVLVDTTTGVSRGVGFVRYDKNTEAETAISALNGKILPGAPQPLLVKYANQPKLSQGGTASSNAVASFAAMAGAGGSLRRIGGGGGGAGGSGFLGTGGPIRHAVANVRYNPVSTLMAATAASQAISSQLPLATASLGVVAPPTNQQTWCIFVYNLPESTEDSLLYQLFSPFGAISSVKIAREADTNKCKRYGFVNMINYEEAYNAIVHLNGHVCEVHSEKEVIAQWR</sequence>
<comment type="similarity">
    <text evidence="2">Belongs to the RRM elav family.</text>
</comment>
<dbReference type="InterPro" id="IPR006548">
    <property type="entry name" value="ELAD_HU_SF"/>
</dbReference>
<reference evidence="9" key="1">
    <citation type="submission" date="2023-03" db="EMBL/GenBank/DDBJ databases">
        <authorList>
            <person name="Steffen K."/>
            <person name="Cardenas P."/>
        </authorList>
    </citation>
    <scope>NUCLEOTIDE SEQUENCE</scope>
</reference>
<dbReference type="Gene3D" id="3.30.70.330">
    <property type="match status" value="3"/>
</dbReference>
<proteinExistence type="inferred from homology"/>
<dbReference type="SUPFAM" id="SSF54928">
    <property type="entry name" value="RNA-binding domain, RBD"/>
    <property type="match status" value="2"/>
</dbReference>
<dbReference type="GO" id="GO:0009967">
    <property type="term" value="P:positive regulation of signal transduction"/>
    <property type="evidence" value="ECO:0007669"/>
    <property type="project" value="UniProtKB-ARBA"/>
</dbReference>
<evidence type="ECO:0000256" key="3">
    <source>
        <dbReference type="ARBA" id="ARBA00022737"/>
    </source>
</evidence>
<dbReference type="PANTHER" id="PTHR48025">
    <property type="entry name" value="OS02G0815200 PROTEIN"/>
    <property type="match status" value="1"/>
</dbReference>
<dbReference type="InterPro" id="IPR035979">
    <property type="entry name" value="RBD_domain_sf"/>
</dbReference>
<dbReference type="GO" id="GO:0005634">
    <property type="term" value="C:nucleus"/>
    <property type="evidence" value="ECO:0007669"/>
    <property type="project" value="UniProtKB-SubCell"/>
</dbReference>
<feature type="region of interest" description="Disordered" evidence="7">
    <location>
        <begin position="1"/>
        <end position="21"/>
    </location>
</feature>
<name>A0AA35SJU0_GEOBA</name>
<dbReference type="Pfam" id="PF00076">
    <property type="entry name" value="RRM_1"/>
    <property type="match status" value="3"/>
</dbReference>
<dbReference type="SMART" id="SM00360">
    <property type="entry name" value="RRM"/>
    <property type="match status" value="3"/>
</dbReference>
<evidence type="ECO:0000256" key="6">
    <source>
        <dbReference type="PROSITE-ProRule" id="PRU00176"/>
    </source>
</evidence>
<dbReference type="GO" id="GO:1990904">
    <property type="term" value="C:ribonucleoprotein complex"/>
    <property type="evidence" value="ECO:0007669"/>
    <property type="project" value="InterPro"/>
</dbReference>
<accession>A0AA35SJU0</accession>
<evidence type="ECO:0000313" key="10">
    <source>
        <dbReference type="Proteomes" id="UP001174909"/>
    </source>
</evidence>
<dbReference type="FunFam" id="3.30.70.330:FF:000205">
    <property type="entry name" value="Sex lethal, isoform B"/>
    <property type="match status" value="1"/>
</dbReference>
<dbReference type="GO" id="GO:0050686">
    <property type="term" value="P:negative regulation of mRNA processing"/>
    <property type="evidence" value="ECO:0007669"/>
    <property type="project" value="UniProtKB-ARBA"/>
</dbReference>
<dbReference type="PRINTS" id="PR00961">
    <property type="entry name" value="HUDSXLRNA"/>
</dbReference>
<evidence type="ECO:0000256" key="7">
    <source>
        <dbReference type="SAM" id="MobiDB-lite"/>
    </source>
</evidence>
<dbReference type="GO" id="GO:0005737">
    <property type="term" value="C:cytoplasm"/>
    <property type="evidence" value="ECO:0007669"/>
    <property type="project" value="UniProtKB-ARBA"/>
</dbReference>
<keyword evidence="5" id="KW-0539">Nucleus</keyword>
<keyword evidence="4 6" id="KW-0694">RNA-binding</keyword>
<feature type="domain" description="RRM" evidence="8">
    <location>
        <begin position="287"/>
        <end position="366"/>
    </location>
</feature>
<feature type="domain" description="RRM" evidence="8">
    <location>
        <begin position="110"/>
        <end position="190"/>
    </location>
</feature>
<dbReference type="EMBL" id="CASHTH010002483">
    <property type="protein sequence ID" value="CAI8030483.1"/>
    <property type="molecule type" value="Genomic_DNA"/>
</dbReference>
<dbReference type="InterPro" id="IPR000504">
    <property type="entry name" value="RRM_dom"/>
</dbReference>
<dbReference type="GO" id="GO:0010629">
    <property type="term" value="P:negative regulation of gene expression"/>
    <property type="evidence" value="ECO:0007669"/>
    <property type="project" value="UniProtKB-ARBA"/>
</dbReference>
<dbReference type="InterPro" id="IPR050502">
    <property type="entry name" value="Euk_RNA-bind_prot"/>
</dbReference>
<keyword evidence="10" id="KW-1185">Reference proteome</keyword>
<keyword evidence="3" id="KW-0677">Repeat</keyword>
<protein>
    <submittedName>
        <fullName evidence="9">ELAV-like protein 3</fullName>
    </submittedName>
</protein>
<dbReference type="InterPro" id="IPR012677">
    <property type="entry name" value="Nucleotide-bd_a/b_plait_sf"/>
</dbReference>
<dbReference type="NCBIfam" id="TIGR01661">
    <property type="entry name" value="ELAV_HUD_SF"/>
    <property type="match status" value="1"/>
</dbReference>
<organism evidence="9 10">
    <name type="scientific">Geodia barretti</name>
    <name type="common">Barrett's horny sponge</name>
    <dbReference type="NCBI Taxonomy" id="519541"/>
    <lineage>
        <taxon>Eukaryota</taxon>
        <taxon>Metazoa</taxon>
        <taxon>Porifera</taxon>
        <taxon>Demospongiae</taxon>
        <taxon>Heteroscleromorpha</taxon>
        <taxon>Tetractinellida</taxon>
        <taxon>Astrophorina</taxon>
        <taxon>Geodiidae</taxon>
        <taxon>Geodia</taxon>
    </lineage>
</organism>
<dbReference type="Proteomes" id="UP001174909">
    <property type="component" value="Unassembled WGS sequence"/>
</dbReference>
<evidence type="ECO:0000256" key="1">
    <source>
        <dbReference type="ARBA" id="ARBA00004123"/>
    </source>
</evidence>
<gene>
    <name evidence="9" type="ORF">GBAR_LOCUS17287</name>
</gene>
<dbReference type="FunFam" id="3.30.70.330:FF:000383">
    <property type="entry name" value="Sex lethal, isoform D"/>
    <property type="match status" value="1"/>
</dbReference>